<gene>
    <name evidence="1" type="ORF">BJ322DRAFT_1111248</name>
</gene>
<reference evidence="1" key="1">
    <citation type="journal article" date="2020" name="Nat. Commun.">
        <title>Large-scale genome sequencing of mycorrhizal fungi provides insights into the early evolution of symbiotic traits.</title>
        <authorList>
            <person name="Miyauchi S."/>
            <person name="Kiss E."/>
            <person name="Kuo A."/>
            <person name="Drula E."/>
            <person name="Kohler A."/>
            <person name="Sanchez-Garcia M."/>
            <person name="Morin E."/>
            <person name="Andreopoulos B."/>
            <person name="Barry K.W."/>
            <person name="Bonito G."/>
            <person name="Buee M."/>
            <person name="Carver A."/>
            <person name="Chen C."/>
            <person name="Cichocki N."/>
            <person name="Clum A."/>
            <person name="Culley D."/>
            <person name="Crous P.W."/>
            <person name="Fauchery L."/>
            <person name="Girlanda M."/>
            <person name="Hayes R.D."/>
            <person name="Keri Z."/>
            <person name="LaButti K."/>
            <person name="Lipzen A."/>
            <person name="Lombard V."/>
            <person name="Magnuson J."/>
            <person name="Maillard F."/>
            <person name="Murat C."/>
            <person name="Nolan M."/>
            <person name="Ohm R.A."/>
            <person name="Pangilinan J."/>
            <person name="Pereira M.F."/>
            <person name="Perotto S."/>
            <person name="Peter M."/>
            <person name="Pfister S."/>
            <person name="Riley R."/>
            <person name="Sitrit Y."/>
            <person name="Stielow J.B."/>
            <person name="Szollosi G."/>
            <person name="Zifcakova L."/>
            <person name="Stursova M."/>
            <person name="Spatafora J.W."/>
            <person name="Tedersoo L."/>
            <person name="Vaario L.M."/>
            <person name="Yamada A."/>
            <person name="Yan M."/>
            <person name="Wang P."/>
            <person name="Xu J."/>
            <person name="Bruns T."/>
            <person name="Baldrian P."/>
            <person name="Vilgalys R."/>
            <person name="Dunand C."/>
            <person name="Henrissat B."/>
            <person name="Grigoriev I.V."/>
            <person name="Hibbett D."/>
            <person name="Nagy L.G."/>
            <person name="Martin F.M."/>
        </authorList>
    </citation>
    <scope>NUCLEOTIDE SEQUENCE</scope>
    <source>
        <strain evidence="1">UH-Tt-Lm1</strain>
    </source>
</reference>
<sequence length="612" mass="69593">MVAPESWQTKKDFATKRLSATTAPTTSFVKGKEMENPYNGKSTRLCLAFDIGTSFSSISYCILNPGEVPVIRNVDRFPRQHHADRIEKVPSVIYYDHAGKLWAIGAEILDPEINSEAADEGWIKVAWFKLLFGHKKAAKLSHHSPLPANKTKEDVLSDYLQYLYECSRDFIEDAHPDGVFLWKSLHGDAQFILSHPATWGGKQHDMLRGCMAQSGILPNSHMGRLAFVSEGEANLHYIMRHRHELGLDSDPKGDGVLVFDAGGGTIDIGSYNIIQWSPVVMEEMSVPESLMLGSHVLAVELRAMLDRVTDKREALHMYESFEQFTSSPVDQRIEEVHPEVVKMFDSCVSAVVQAINVQRKGNVSKLRTAFFLGGLSLGSRLCEKLVSRLRFMHIRVFRPEHLLGHAVSEGSISCYLNNHVIYRVARFTYGVKCTREFEQNDPEHQRRRRSAFVNPSGKVFLPNGYQAILKKGTRVSRDREFSWVFVHECNRKEETKTASCEVICYVGDLANPQWMDTEPGRVFYLTNLVPQLIGCKDKYRTLCAVRADVSNVPVFPLKRSAIHFTQAESARPFYRQKFWVVLSFGMTEMKAEVKWFEGNEERRSPANVIYEE</sequence>
<evidence type="ECO:0000313" key="1">
    <source>
        <dbReference type="EMBL" id="KAF9782382.1"/>
    </source>
</evidence>
<dbReference type="SUPFAM" id="SSF53067">
    <property type="entry name" value="Actin-like ATPase domain"/>
    <property type="match status" value="2"/>
</dbReference>
<dbReference type="OrthoDB" id="2963168at2759"/>
<dbReference type="Proteomes" id="UP000736335">
    <property type="component" value="Unassembled WGS sequence"/>
</dbReference>
<dbReference type="Gene3D" id="3.30.420.40">
    <property type="match status" value="1"/>
</dbReference>
<dbReference type="CDD" id="cd10170">
    <property type="entry name" value="ASKHA_NBD_HSP70"/>
    <property type="match status" value="1"/>
</dbReference>
<keyword evidence="2" id="KW-1185">Reference proteome</keyword>
<name>A0A9P6H9D9_9AGAM</name>
<evidence type="ECO:0000313" key="2">
    <source>
        <dbReference type="Proteomes" id="UP000736335"/>
    </source>
</evidence>
<protein>
    <submittedName>
        <fullName evidence="1">Uncharacterized protein</fullName>
    </submittedName>
</protein>
<dbReference type="PANTHER" id="PTHR14187">
    <property type="entry name" value="ALPHA KINASE/ELONGATION FACTOR 2 KINASE"/>
    <property type="match status" value="1"/>
</dbReference>
<reference evidence="1" key="2">
    <citation type="submission" date="2020-11" db="EMBL/GenBank/DDBJ databases">
        <authorList>
            <consortium name="DOE Joint Genome Institute"/>
            <person name="Kuo A."/>
            <person name="Miyauchi S."/>
            <person name="Kiss E."/>
            <person name="Drula E."/>
            <person name="Kohler A."/>
            <person name="Sanchez-Garcia M."/>
            <person name="Andreopoulos B."/>
            <person name="Barry K.W."/>
            <person name="Bonito G."/>
            <person name="Buee M."/>
            <person name="Carver A."/>
            <person name="Chen C."/>
            <person name="Cichocki N."/>
            <person name="Clum A."/>
            <person name="Culley D."/>
            <person name="Crous P.W."/>
            <person name="Fauchery L."/>
            <person name="Girlanda M."/>
            <person name="Hayes R."/>
            <person name="Keri Z."/>
            <person name="Labutti K."/>
            <person name="Lipzen A."/>
            <person name="Lombard V."/>
            <person name="Magnuson J."/>
            <person name="Maillard F."/>
            <person name="Morin E."/>
            <person name="Murat C."/>
            <person name="Nolan M."/>
            <person name="Ohm R."/>
            <person name="Pangilinan J."/>
            <person name="Pereira M."/>
            <person name="Perotto S."/>
            <person name="Peter M."/>
            <person name="Riley R."/>
            <person name="Sitrit Y."/>
            <person name="Stielow B."/>
            <person name="Szollosi G."/>
            <person name="Zifcakova L."/>
            <person name="Stursova M."/>
            <person name="Spatafora J.W."/>
            <person name="Tedersoo L."/>
            <person name="Vaario L.-M."/>
            <person name="Yamada A."/>
            <person name="Yan M."/>
            <person name="Wang P."/>
            <person name="Xu J."/>
            <person name="Bruns T."/>
            <person name="Baldrian P."/>
            <person name="Vilgalys R."/>
            <person name="Henrissat B."/>
            <person name="Grigoriev I.V."/>
            <person name="Hibbett D."/>
            <person name="Nagy L.G."/>
            <person name="Martin F.M."/>
        </authorList>
    </citation>
    <scope>NUCLEOTIDE SEQUENCE</scope>
    <source>
        <strain evidence="1">UH-Tt-Lm1</strain>
    </source>
</reference>
<proteinExistence type="predicted"/>
<dbReference type="AlphaFoldDB" id="A0A9P6H9D9"/>
<dbReference type="InterPro" id="IPR043129">
    <property type="entry name" value="ATPase_NBD"/>
</dbReference>
<dbReference type="PANTHER" id="PTHR14187:SF5">
    <property type="entry name" value="HEAT SHOCK 70 KDA PROTEIN 12A"/>
    <property type="match status" value="1"/>
</dbReference>
<accession>A0A9P6H9D9</accession>
<dbReference type="EMBL" id="WIUZ02000012">
    <property type="protein sequence ID" value="KAF9782382.1"/>
    <property type="molecule type" value="Genomic_DNA"/>
</dbReference>
<organism evidence="1 2">
    <name type="scientific">Thelephora terrestris</name>
    <dbReference type="NCBI Taxonomy" id="56493"/>
    <lineage>
        <taxon>Eukaryota</taxon>
        <taxon>Fungi</taxon>
        <taxon>Dikarya</taxon>
        <taxon>Basidiomycota</taxon>
        <taxon>Agaricomycotina</taxon>
        <taxon>Agaricomycetes</taxon>
        <taxon>Thelephorales</taxon>
        <taxon>Thelephoraceae</taxon>
        <taxon>Thelephora</taxon>
    </lineage>
</organism>
<comment type="caution">
    <text evidence="1">The sequence shown here is derived from an EMBL/GenBank/DDBJ whole genome shotgun (WGS) entry which is preliminary data.</text>
</comment>